<dbReference type="EMBL" id="FZNX01000005">
    <property type="protein sequence ID" value="SNR76294.1"/>
    <property type="molecule type" value="Genomic_DNA"/>
</dbReference>
<dbReference type="InterPro" id="IPR005151">
    <property type="entry name" value="Tail-specific_protease"/>
</dbReference>
<dbReference type="SUPFAM" id="SSF52096">
    <property type="entry name" value="ClpP/crotonase"/>
    <property type="match status" value="1"/>
</dbReference>
<evidence type="ECO:0000256" key="1">
    <source>
        <dbReference type="ARBA" id="ARBA00009179"/>
    </source>
</evidence>
<dbReference type="InterPro" id="IPR036034">
    <property type="entry name" value="PDZ_sf"/>
</dbReference>
<dbReference type="CDD" id="cd07560">
    <property type="entry name" value="Peptidase_S41_CPP"/>
    <property type="match status" value="1"/>
</dbReference>
<dbReference type="InterPro" id="IPR001478">
    <property type="entry name" value="PDZ"/>
</dbReference>
<dbReference type="Pfam" id="PF03572">
    <property type="entry name" value="Peptidase_S41"/>
    <property type="match status" value="1"/>
</dbReference>
<dbReference type="SMART" id="SM00228">
    <property type="entry name" value="PDZ"/>
    <property type="match status" value="1"/>
</dbReference>
<evidence type="ECO:0000313" key="8">
    <source>
        <dbReference type="EMBL" id="SNR76294.1"/>
    </source>
</evidence>
<dbReference type="GO" id="GO:0004175">
    <property type="term" value="F:endopeptidase activity"/>
    <property type="evidence" value="ECO:0007669"/>
    <property type="project" value="TreeGrafter"/>
</dbReference>
<dbReference type="SMART" id="SM00245">
    <property type="entry name" value="TSPc"/>
    <property type="match status" value="1"/>
</dbReference>
<dbReference type="Gene3D" id="3.90.226.10">
    <property type="entry name" value="2-enoyl-CoA Hydratase, Chain A, domain 1"/>
    <property type="match status" value="1"/>
</dbReference>
<dbReference type="Pfam" id="PF11818">
    <property type="entry name" value="DUF3340"/>
    <property type="match status" value="1"/>
</dbReference>
<proteinExistence type="inferred from homology"/>
<reference evidence="9" key="1">
    <citation type="submission" date="2017-06" db="EMBL/GenBank/DDBJ databases">
        <authorList>
            <person name="Varghese N."/>
            <person name="Submissions S."/>
        </authorList>
    </citation>
    <scope>NUCLEOTIDE SEQUENCE [LARGE SCALE GENOMIC DNA]</scope>
    <source>
        <strain evidence="9">DSM 27993</strain>
    </source>
</reference>
<keyword evidence="4 5" id="KW-0720">Serine protease</keyword>
<keyword evidence="6" id="KW-0732">Signal</keyword>
<dbReference type="Gene3D" id="2.30.42.10">
    <property type="match status" value="1"/>
</dbReference>
<feature type="domain" description="PDZ" evidence="7">
    <location>
        <begin position="257"/>
        <end position="323"/>
    </location>
</feature>
<keyword evidence="2 5" id="KW-0645">Protease</keyword>
<dbReference type="AlphaFoldDB" id="A0A238Z0A7"/>
<dbReference type="PANTHER" id="PTHR32060:SF22">
    <property type="entry name" value="CARBOXYL-TERMINAL-PROCESSING PEPTIDASE 3, CHLOROPLASTIC"/>
    <property type="match status" value="1"/>
</dbReference>
<dbReference type="GO" id="GO:0007165">
    <property type="term" value="P:signal transduction"/>
    <property type="evidence" value="ECO:0007669"/>
    <property type="project" value="TreeGrafter"/>
</dbReference>
<dbReference type="PANTHER" id="PTHR32060">
    <property type="entry name" value="TAIL-SPECIFIC PROTEASE"/>
    <property type="match status" value="1"/>
</dbReference>
<feature type="signal peptide" evidence="6">
    <location>
        <begin position="1"/>
        <end position="20"/>
    </location>
</feature>
<dbReference type="PROSITE" id="PS50106">
    <property type="entry name" value="PDZ"/>
    <property type="match status" value="1"/>
</dbReference>
<dbReference type="InterPro" id="IPR040573">
    <property type="entry name" value="TSP_N"/>
</dbReference>
<keyword evidence="9" id="KW-1185">Reference proteome</keyword>
<dbReference type="Proteomes" id="UP000198412">
    <property type="component" value="Unassembled WGS sequence"/>
</dbReference>
<evidence type="ECO:0000256" key="3">
    <source>
        <dbReference type="ARBA" id="ARBA00022801"/>
    </source>
</evidence>
<organism evidence="8 9">
    <name type="scientific">Lutibacter flavus</name>
    <dbReference type="NCBI Taxonomy" id="691689"/>
    <lineage>
        <taxon>Bacteria</taxon>
        <taxon>Pseudomonadati</taxon>
        <taxon>Bacteroidota</taxon>
        <taxon>Flavobacteriia</taxon>
        <taxon>Flavobacteriales</taxon>
        <taxon>Flavobacteriaceae</taxon>
        <taxon>Lutibacter</taxon>
    </lineage>
</organism>
<dbReference type="Pfam" id="PF17804">
    <property type="entry name" value="TSP_NTD"/>
    <property type="match status" value="1"/>
</dbReference>
<dbReference type="Pfam" id="PF00595">
    <property type="entry name" value="PDZ"/>
    <property type="match status" value="1"/>
</dbReference>
<comment type="similarity">
    <text evidence="1 5">Belongs to the peptidase S41A family.</text>
</comment>
<dbReference type="InterPro" id="IPR020992">
    <property type="entry name" value="Tail_Prtase_C"/>
</dbReference>
<dbReference type="FunFam" id="3.90.226.10:FF:000090">
    <property type="entry name" value="Tail-specific protease"/>
    <property type="match status" value="1"/>
</dbReference>
<protein>
    <submittedName>
        <fullName evidence="8">Carboxyl-terminal processing protease</fullName>
    </submittedName>
</protein>
<accession>A0A238Z0A7</accession>
<dbReference type="GO" id="GO:0008236">
    <property type="term" value="F:serine-type peptidase activity"/>
    <property type="evidence" value="ECO:0007669"/>
    <property type="project" value="UniProtKB-KW"/>
</dbReference>
<feature type="chain" id="PRO_5012737535" evidence="6">
    <location>
        <begin position="21"/>
        <end position="707"/>
    </location>
</feature>
<keyword evidence="3 5" id="KW-0378">Hydrolase</keyword>
<name>A0A238Z0A7_9FLAO</name>
<sequence>MMIRKFKILLPLLLVVSLLASFKTIDNTVKNTDPKDKVLITILNYVLTQWHYEPKEINDSFSENVYNTFLERLDPSKRYFLQSDIDEFSKYKLDIDDQIKKEDLTFFYLVFERFNQRTLESKKYYKEILTTKFDFNTDESFNVDYDKTQYAKNQNQLIQNWHKILKFSTISRLYDKVNDEEDKFKEDNNYKKKTFETLEIEARETTLSNMDDYYARLDELNYSDWFSTFINCISEEFDPHTTYFDPLAKKGFDQDISGKLEGIGARLQKKNDYTKVSELVSGGPAWKQGELEAEDIILKVAQGDEEPLDIVGMRLDKAIQFIKGKKGTEVRLTVKKIDGTIKVISIIRDVVELEETFVKSTVVKKDGKTFGVIDLPKFYIAFDEKNYRNSTTDMAQEIERLKKENVEGLVIDLRNNGGGSLQTAIDISGLFINQGPVVQVKYRDKAADIKVDKDSKIQWDGPLVVLVNEFSASASEIFAAAMQDYKRAIIIGGKQTYGKGTVQSVLDLNRYHNLKEDVGALKITIQKFYRINGGSTQLEGVHSDIMLPSRYSYMDIGERDLENALKFDKVPEATYSLWNNYANFNETINNSKKRVASNKYFKLIDNNAKWLKSTQDDSLIYLNFDAYKKDLEHHKNESTKYNEIKNYTTNLTFNSPLYEISKINEDESFAEKREAWHKNLKKDIYVAEALDVLSELKMKPQYHLVKN</sequence>
<dbReference type="CDD" id="cd06782">
    <property type="entry name" value="cpPDZ_CPP-like"/>
    <property type="match status" value="1"/>
</dbReference>
<evidence type="ECO:0000256" key="4">
    <source>
        <dbReference type="ARBA" id="ARBA00022825"/>
    </source>
</evidence>
<dbReference type="InterPro" id="IPR004447">
    <property type="entry name" value="Peptidase_S41A"/>
</dbReference>
<evidence type="ECO:0000256" key="2">
    <source>
        <dbReference type="ARBA" id="ARBA00022670"/>
    </source>
</evidence>
<evidence type="ECO:0000313" key="9">
    <source>
        <dbReference type="Proteomes" id="UP000198412"/>
    </source>
</evidence>
<dbReference type="NCBIfam" id="TIGR00225">
    <property type="entry name" value="prc"/>
    <property type="match status" value="1"/>
</dbReference>
<evidence type="ECO:0000256" key="6">
    <source>
        <dbReference type="SAM" id="SignalP"/>
    </source>
</evidence>
<dbReference type="GO" id="GO:0006508">
    <property type="term" value="P:proteolysis"/>
    <property type="evidence" value="ECO:0007669"/>
    <property type="project" value="UniProtKB-KW"/>
</dbReference>
<dbReference type="InterPro" id="IPR029045">
    <property type="entry name" value="ClpP/crotonase-like_dom_sf"/>
</dbReference>
<evidence type="ECO:0000259" key="7">
    <source>
        <dbReference type="PROSITE" id="PS50106"/>
    </source>
</evidence>
<gene>
    <name evidence="8" type="ORF">SAMN04488111_2944</name>
</gene>
<dbReference type="SUPFAM" id="SSF50156">
    <property type="entry name" value="PDZ domain-like"/>
    <property type="match status" value="1"/>
</dbReference>
<dbReference type="GO" id="GO:0030288">
    <property type="term" value="C:outer membrane-bounded periplasmic space"/>
    <property type="evidence" value="ECO:0007669"/>
    <property type="project" value="TreeGrafter"/>
</dbReference>
<evidence type="ECO:0000256" key="5">
    <source>
        <dbReference type="RuleBase" id="RU004404"/>
    </source>
</evidence>